<dbReference type="GO" id="GO:0005819">
    <property type="term" value="C:spindle"/>
    <property type="evidence" value="ECO:0007669"/>
    <property type="project" value="UniProtKB-SubCell"/>
</dbReference>
<comment type="subcellular location">
    <subcellularLocation>
        <location evidence="5">Cytoplasm</location>
        <location evidence="5">Cytoskeleton</location>
        <location evidence="5">Spindle</location>
    </subcellularLocation>
    <subcellularLocation>
        <location evidence="1 5">Nucleus</location>
    </subcellularLocation>
</comment>
<dbReference type="GO" id="GO:0016226">
    <property type="term" value="P:iron-sulfur cluster assembly"/>
    <property type="evidence" value="ECO:0007669"/>
    <property type="project" value="UniProtKB-UniRule"/>
</dbReference>
<reference evidence="8" key="1">
    <citation type="journal article" date="2023" name="IScience">
        <title>Live-bearing cockroach genome reveals convergent evolutionary mechanisms linked to viviparity in insects and beyond.</title>
        <authorList>
            <person name="Fouks B."/>
            <person name="Harrison M.C."/>
            <person name="Mikhailova A.A."/>
            <person name="Marchal E."/>
            <person name="English S."/>
            <person name="Carruthers M."/>
            <person name="Jennings E.C."/>
            <person name="Chiamaka E.L."/>
            <person name="Frigard R.A."/>
            <person name="Pippel M."/>
            <person name="Attardo G.M."/>
            <person name="Benoit J.B."/>
            <person name="Bornberg-Bauer E."/>
            <person name="Tobe S.S."/>
        </authorList>
    </citation>
    <scope>NUCLEOTIDE SEQUENCE</scope>
    <source>
        <strain evidence="8">Stay&amp;Tobe</strain>
    </source>
</reference>
<dbReference type="SUPFAM" id="SSF48371">
    <property type="entry name" value="ARM repeat"/>
    <property type="match status" value="2"/>
</dbReference>
<keyword evidence="5" id="KW-0206">Cytoskeleton</keyword>
<comment type="function">
    <text evidence="5">Key component of the cytosolic iron-sulfur protein assembly (CIA) complex, a multiprotein complex that mediates the incorporation of iron-sulfur cluster into apoproteins specifically involved in DNA metabolism and genomic integrity. In the CIA complex, MMS19 acts as an adapter between early-acting CIA components and a subset of cellular target iron-sulfur proteins.</text>
</comment>
<organism evidence="8 9">
    <name type="scientific">Diploptera punctata</name>
    <name type="common">Pacific beetle cockroach</name>
    <dbReference type="NCBI Taxonomy" id="6984"/>
    <lineage>
        <taxon>Eukaryota</taxon>
        <taxon>Metazoa</taxon>
        <taxon>Ecdysozoa</taxon>
        <taxon>Arthropoda</taxon>
        <taxon>Hexapoda</taxon>
        <taxon>Insecta</taxon>
        <taxon>Pterygota</taxon>
        <taxon>Neoptera</taxon>
        <taxon>Polyneoptera</taxon>
        <taxon>Dictyoptera</taxon>
        <taxon>Blattodea</taxon>
        <taxon>Blaberoidea</taxon>
        <taxon>Blaberidae</taxon>
        <taxon>Diplopterinae</taxon>
        <taxon>Diploptera</taxon>
    </lineage>
</organism>
<reference evidence="8" key="2">
    <citation type="submission" date="2023-05" db="EMBL/GenBank/DDBJ databases">
        <authorList>
            <person name="Fouks B."/>
        </authorList>
    </citation>
    <scope>NUCLEOTIDE SEQUENCE</scope>
    <source>
        <strain evidence="8">Stay&amp;Tobe</strain>
        <tissue evidence="8">Testes</tissue>
    </source>
</reference>
<evidence type="ECO:0000256" key="1">
    <source>
        <dbReference type="ARBA" id="ARBA00004123"/>
    </source>
</evidence>
<comment type="caution">
    <text evidence="8">The sequence shown here is derived from an EMBL/GenBank/DDBJ whole genome shotgun (WGS) entry which is preliminary data.</text>
</comment>
<dbReference type="GO" id="GO:0006281">
    <property type="term" value="P:DNA repair"/>
    <property type="evidence" value="ECO:0007669"/>
    <property type="project" value="UniProtKB-UniRule"/>
</dbReference>
<evidence type="ECO:0000259" key="6">
    <source>
        <dbReference type="Pfam" id="PF12460"/>
    </source>
</evidence>
<dbReference type="InterPro" id="IPR039920">
    <property type="entry name" value="MMS19"/>
</dbReference>
<dbReference type="PANTHER" id="PTHR12891:SF0">
    <property type="entry name" value="MMS19 NUCLEOTIDE EXCISION REPAIR PROTEIN HOMOLOG"/>
    <property type="match status" value="1"/>
</dbReference>
<dbReference type="GO" id="GO:0005634">
    <property type="term" value="C:nucleus"/>
    <property type="evidence" value="ECO:0007669"/>
    <property type="project" value="UniProtKB-SubCell"/>
</dbReference>
<keyword evidence="5" id="KW-0963">Cytoplasm</keyword>
<keyword evidence="4 5" id="KW-0539">Nucleus</keyword>
<gene>
    <name evidence="8" type="ORF">L9F63_023833</name>
</gene>
<dbReference type="InterPro" id="IPR011989">
    <property type="entry name" value="ARM-like"/>
</dbReference>
<evidence type="ECO:0000256" key="2">
    <source>
        <dbReference type="ARBA" id="ARBA00009340"/>
    </source>
</evidence>
<dbReference type="Pfam" id="PF12460">
    <property type="entry name" value="MMS19_C"/>
    <property type="match status" value="1"/>
</dbReference>
<dbReference type="Gene3D" id="1.25.10.10">
    <property type="entry name" value="Leucine-rich Repeat Variant"/>
    <property type="match status" value="2"/>
</dbReference>
<evidence type="ECO:0000256" key="4">
    <source>
        <dbReference type="ARBA" id="ARBA00023242"/>
    </source>
</evidence>
<keyword evidence="9" id="KW-1185">Reference proteome</keyword>
<feature type="domain" description="MMS19 C-terminal" evidence="6">
    <location>
        <begin position="562"/>
        <end position="816"/>
    </location>
</feature>
<evidence type="ECO:0000313" key="9">
    <source>
        <dbReference type="Proteomes" id="UP001233999"/>
    </source>
</evidence>
<keyword evidence="5" id="KW-0227">DNA damage</keyword>
<dbReference type="GO" id="GO:0097361">
    <property type="term" value="C:cytosolic [4Fe-4S] assembly targeting complex"/>
    <property type="evidence" value="ECO:0007669"/>
    <property type="project" value="UniProtKB-UniRule"/>
</dbReference>
<dbReference type="InterPro" id="IPR024687">
    <property type="entry name" value="MMS19_C"/>
</dbReference>
<comment type="similarity">
    <text evidence="2 5">Belongs to the MET18/MMS19 family.</text>
</comment>
<dbReference type="GO" id="GO:0051604">
    <property type="term" value="P:protein maturation"/>
    <property type="evidence" value="ECO:0007669"/>
    <property type="project" value="UniProtKB-UniRule"/>
</dbReference>
<evidence type="ECO:0000259" key="7">
    <source>
        <dbReference type="Pfam" id="PF14500"/>
    </source>
</evidence>
<feature type="domain" description="MMS19 N-terminal" evidence="7">
    <location>
        <begin position="46"/>
        <end position="306"/>
    </location>
</feature>
<keyword evidence="5" id="KW-0234">DNA repair</keyword>
<dbReference type="InterPro" id="IPR029240">
    <property type="entry name" value="MMS19_N"/>
</dbReference>
<dbReference type="EMBL" id="JASPKZ010008068">
    <property type="protein sequence ID" value="KAJ9580984.1"/>
    <property type="molecule type" value="Genomic_DNA"/>
</dbReference>
<protein>
    <recommendedName>
        <fullName evidence="5">MMS19 nucleotide excision repair protein</fullName>
    </recommendedName>
</protein>
<comment type="subunit">
    <text evidence="5">Component of the CIA complex.</text>
</comment>
<accession>A0AAD7ZHV8</accession>
<dbReference type="Proteomes" id="UP001233999">
    <property type="component" value="Unassembled WGS sequence"/>
</dbReference>
<dbReference type="PANTHER" id="PTHR12891">
    <property type="entry name" value="DNA REPAIR/TRANSCRIPTION PROTEIN MET18/MMS19"/>
    <property type="match status" value="1"/>
</dbReference>
<evidence type="ECO:0000256" key="5">
    <source>
        <dbReference type="RuleBase" id="RU367072"/>
    </source>
</evidence>
<keyword evidence="3" id="KW-0677">Repeat</keyword>
<feature type="non-terminal residue" evidence="8">
    <location>
        <position position="1"/>
    </location>
</feature>
<evidence type="ECO:0000313" key="8">
    <source>
        <dbReference type="EMBL" id="KAJ9580984.1"/>
    </source>
</evidence>
<dbReference type="AlphaFoldDB" id="A0AAD7ZHV8"/>
<dbReference type="Pfam" id="PF14500">
    <property type="entry name" value="MMS19_N"/>
    <property type="match status" value="1"/>
</dbReference>
<evidence type="ECO:0000256" key="3">
    <source>
        <dbReference type="ARBA" id="ARBA00022737"/>
    </source>
</evidence>
<sequence>MEEDMGANDVLDDLISEAVTQENCNNKCIDIAKCIENRDSELFKLVEKLQPYLTDKDPARRERGTHILADVLGHIPPEFLQESELIIVANFFCDRLKDNAAVIPNVLQGILAMAEMKNLPRDAPPVIVRMIFQHIQCDTLKQHERNNIYKLFRILISEYSEELLLLGEEFVLGLMTMIDGERDPRNLLLVFNMLPHFLRTFPLGALTEDMFDVMSCYYPIDFFSNPSDPNRITRDSLAAALQPCLTALPDFAEFCIPLLLEKLDSDRRTAKLDSLKLLQGCCKTFTFEGIEKYLDGLYGSLKRELFAADDEINKEALTALKQLVHMLTSAPIDQHQASQIHTMLNNIVQEGIHHMNDVALGKFFTATHILIAVAEASPIACKTVIMQVVPALVNQFHKSSTDAGGKVILLQTLSTFVAVCEVTPTSDPELSTLWEDISNVYMTSAQLDIPQVKKEGIHGFIIVSKSVQTEIRSALYDLICNIVKTEDSTEVRQEAVTCLKEFSRIYPDEVMEQVVFSKLHSSKESGDASIEFRCVSALCEVAVVEPFTTCIVPQILDFVAGEPQTEKCVTGIKCLRKLIEMPDAGPKLHKYLYVECAAVARLVSWWIQGLSTDTHSDIFHSKDLLIDSAKVINTILRTQSNSIQSEVVREFTPRFMETHGNIFRPLDVTAPRHQTQAVLLLEALLSPLHQDVMIPQLSELITKLKTLSTGSADPLTSRCAARLVACFINKAQDNEYLNTLLCDLMSQLVATSDNALTLFSWITKSLVMRGHEAGQVWTENLINFLNDKAVGSEAADGFRLIMSQEEEHNYCNVRWL</sequence>
<proteinExistence type="inferred from homology"/>
<dbReference type="InterPro" id="IPR016024">
    <property type="entry name" value="ARM-type_fold"/>
</dbReference>
<name>A0AAD7ZHV8_DIPPU</name>